<dbReference type="AlphaFoldDB" id="A0AA88J6P3"/>
<evidence type="ECO:0000313" key="3">
    <source>
        <dbReference type="Proteomes" id="UP001187192"/>
    </source>
</evidence>
<dbReference type="Gramene" id="FCD_00023971-RA">
    <property type="protein sequence ID" value="FCD_00023971-RA:cds"/>
    <property type="gene ID" value="FCD_00023971"/>
</dbReference>
<evidence type="ECO:0000256" key="1">
    <source>
        <dbReference type="SAM" id="MobiDB-lite"/>
    </source>
</evidence>
<protein>
    <submittedName>
        <fullName evidence="2">Uncharacterized protein</fullName>
    </submittedName>
</protein>
<evidence type="ECO:0000313" key="2">
    <source>
        <dbReference type="EMBL" id="GMN62631.1"/>
    </source>
</evidence>
<feature type="compositionally biased region" description="Polar residues" evidence="1">
    <location>
        <begin position="96"/>
        <end position="106"/>
    </location>
</feature>
<dbReference type="EMBL" id="BTGU01000132">
    <property type="protein sequence ID" value="GMN62631.1"/>
    <property type="molecule type" value="Genomic_DNA"/>
</dbReference>
<comment type="caution">
    <text evidence="2">The sequence shown here is derived from an EMBL/GenBank/DDBJ whole genome shotgun (WGS) entry which is preliminary data.</text>
</comment>
<dbReference type="Proteomes" id="UP001187192">
    <property type="component" value="Unassembled WGS sequence"/>
</dbReference>
<organism evidence="2 3">
    <name type="scientific">Ficus carica</name>
    <name type="common">Common fig</name>
    <dbReference type="NCBI Taxonomy" id="3494"/>
    <lineage>
        <taxon>Eukaryota</taxon>
        <taxon>Viridiplantae</taxon>
        <taxon>Streptophyta</taxon>
        <taxon>Embryophyta</taxon>
        <taxon>Tracheophyta</taxon>
        <taxon>Spermatophyta</taxon>
        <taxon>Magnoliopsida</taxon>
        <taxon>eudicotyledons</taxon>
        <taxon>Gunneridae</taxon>
        <taxon>Pentapetalae</taxon>
        <taxon>rosids</taxon>
        <taxon>fabids</taxon>
        <taxon>Rosales</taxon>
        <taxon>Moraceae</taxon>
        <taxon>Ficeae</taxon>
        <taxon>Ficus</taxon>
    </lineage>
</organism>
<gene>
    <name evidence="2" type="ORF">TIFTF001_031712</name>
</gene>
<name>A0AA88J6P3_FICCA</name>
<sequence>MNSKPVGKEIGLIQARSMEIWLDPWTSTEIRQLLHVFGDGSPRSVCGSPTKSLEEEIVDEVLLELQRRRSKMFPILLSESSKWRRRSSCSWPVPGTQASVGSSRVNVATLAP</sequence>
<keyword evidence="3" id="KW-1185">Reference proteome</keyword>
<proteinExistence type="predicted"/>
<feature type="region of interest" description="Disordered" evidence="1">
    <location>
        <begin position="86"/>
        <end position="112"/>
    </location>
</feature>
<accession>A0AA88J6P3</accession>
<reference evidence="2" key="1">
    <citation type="submission" date="2023-07" db="EMBL/GenBank/DDBJ databases">
        <title>draft genome sequence of fig (Ficus carica).</title>
        <authorList>
            <person name="Takahashi T."/>
            <person name="Nishimura K."/>
        </authorList>
    </citation>
    <scope>NUCLEOTIDE SEQUENCE</scope>
</reference>